<name>A0ABN8LJU6_9CNID</name>
<accession>A0ABN8LJU6</accession>
<keyword evidence="3" id="KW-1185">Reference proteome</keyword>
<gene>
    <name evidence="2" type="ORF">PEVE_00039522</name>
</gene>
<keyword evidence="1" id="KW-1133">Transmembrane helix</keyword>
<protein>
    <submittedName>
        <fullName evidence="2">Uncharacterized protein</fullName>
    </submittedName>
</protein>
<keyword evidence="1" id="KW-0472">Membrane</keyword>
<evidence type="ECO:0000313" key="2">
    <source>
        <dbReference type="EMBL" id="CAH3014210.1"/>
    </source>
</evidence>
<feature type="transmembrane region" description="Helical" evidence="1">
    <location>
        <begin position="20"/>
        <end position="46"/>
    </location>
</feature>
<dbReference type="EMBL" id="CALNXI010000007">
    <property type="protein sequence ID" value="CAH3014210.1"/>
    <property type="molecule type" value="Genomic_DNA"/>
</dbReference>
<evidence type="ECO:0000313" key="3">
    <source>
        <dbReference type="Proteomes" id="UP001159427"/>
    </source>
</evidence>
<keyword evidence="1" id="KW-0812">Transmembrane</keyword>
<organism evidence="2 3">
    <name type="scientific">Porites evermanni</name>
    <dbReference type="NCBI Taxonomy" id="104178"/>
    <lineage>
        <taxon>Eukaryota</taxon>
        <taxon>Metazoa</taxon>
        <taxon>Cnidaria</taxon>
        <taxon>Anthozoa</taxon>
        <taxon>Hexacorallia</taxon>
        <taxon>Scleractinia</taxon>
        <taxon>Fungiina</taxon>
        <taxon>Poritidae</taxon>
        <taxon>Porites</taxon>
    </lineage>
</organism>
<dbReference type="Proteomes" id="UP001159427">
    <property type="component" value="Unassembled WGS sequence"/>
</dbReference>
<evidence type="ECO:0000256" key="1">
    <source>
        <dbReference type="SAM" id="Phobius"/>
    </source>
</evidence>
<reference evidence="2 3" key="1">
    <citation type="submission" date="2022-05" db="EMBL/GenBank/DDBJ databases">
        <authorList>
            <consortium name="Genoscope - CEA"/>
            <person name="William W."/>
        </authorList>
    </citation>
    <scope>NUCLEOTIDE SEQUENCE [LARGE SCALE GENOMIC DNA]</scope>
</reference>
<proteinExistence type="predicted"/>
<comment type="caution">
    <text evidence="2">The sequence shown here is derived from an EMBL/GenBank/DDBJ whole genome shotgun (WGS) entry which is preliminary data.</text>
</comment>
<sequence>MNGFVKADIRRQVSVCFVGFYLPLNPCAASITITMQIILLWLWYALEQGAKFTGRVISVTPKTSPLIQGGLEIPKVISVQ</sequence>